<dbReference type="AlphaFoldDB" id="X0SQN3"/>
<dbReference type="EMBL" id="BARS01008345">
    <property type="protein sequence ID" value="GAF77441.1"/>
    <property type="molecule type" value="Genomic_DNA"/>
</dbReference>
<proteinExistence type="predicted"/>
<evidence type="ECO:0000256" key="1">
    <source>
        <dbReference type="ARBA" id="ARBA00004141"/>
    </source>
</evidence>
<evidence type="ECO:0000256" key="4">
    <source>
        <dbReference type="ARBA" id="ARBA00023136"/>
    </source>
</evidence>
<evidence type="ECO:0000259" key="6">
    <source>
        <dbReference type="Pfam" id="PF12698"/>
    </source>
</evidence>
<name>X0SQN3_9ZZZZ</name>
<comment type="subcellular location">
    <subcellularLocation>
        <location evidence="1">Membrane</location>
        <topology evidence="1">Multi-pass membrane protein</topology>
    </subcellularLocation>
</comment>
<evidence type="ECO:0000256" key="3">
    <source>
        <dbReference type="ARBA" id="ARBA00022989"/>
    </source>
</evidence>
<keyword evidence="4 5" id="KW-0472">Membrane</keyword>
<dbReference type="Pfam" id="PF12698">
    <property type="entry name" value="ABC2_membrane_3"/>
    <property type="match status" value="1"/>
</dbReference>
<accession>X0SQN3</accession>
<feature type="transmembrane region" description="Helical" evidence="5">
    <location>
        <begin position="161"/>
        <end position="187"/>
    </location>
</feature>
<reference evidence="7" key="1">
    <citation type="journal article" date="2014" name="Front. Microbiol.">
        <title>High frequency of phylogenetically diverse reductive dehalogenase-homologous genes in deep subseafloor sedimentary metagenomes.</title>
        <authorList>
            <person name="Kawai M."/>
            <person name="Futagami T."/>
            <person name="Toyoda A."/>
            <person name="Takaki Y."/>
            <person name="Nishi S."/>
            <person name="Hori S."/>
            <person name="Arai W."/>
            <person name="Tsubouchi T."/>
            <person name="Morono Y."/>
            <person name="Uchiyama I."/>
            <person name="Ito T."/>
            <person name="Fujiyama A."/>
            <person name="Inagaki F."/>
            <person name="Takami H."/>
        </authorList>
    </citation>
    <scope>NUCLEOTIDE SEQUENCE</scope>
    <source>
        <strain evidence="7">Expedition CK06-06</strain>
    </source>
</reference>
<protein>
    <recommendedName>
        <fullName evidence="6">ABC-2 type transporter transmembrane domain-containing protein</fullName>
    </recommendedName>
</protein>
<feature type="transmembrane region" description="Helical" evidence="5">
    <location>
        <begin position="207"/>
        <end position="232"/>
    </location>
</feature>
<feature type="domain" description="ABC-2 type transporter transmembrane" evidence="6">
    <location>
        <begin position="22"/>
        <end position="233"/>
    </location>
</feature>
<dbReference type="InterPro" id="IPR013525">
    <property type="entry name" value="ABC2_TM"/>
</dbReference>
<comment type="caution">
    <text evidence="7">The sequence shown here is derived from an EMBL/GenBank/DDBJ whole genome shotgun (WGS) entry which is preliminary data.</text>
</comment>
<dbReference type="GO" id="GO:0140359">
    <property type="term" value="F:ABC-type transporter activity"/>
    <property type="evidence" value="ECO:0007669"/>
    <property type="project" value="InterPro"/>
</dbReference>
<keyword evidence="3 5" id="KW-1133">Transmembrane helix</keyword>
<evidence type="ECO:0000313" key="7">
    <source>
        <dbReference type="EMBL" id="GAF77441.1"/>
    </source>
</evidence>
<evidence type="ECO:0000256" key="2">
    <source>
        <dbReference type="ARBA" id="ARBA00022692"/>
    </source>
</evidence>
<organism evidence="7">
    <name type="scientific">marine sediment metagenome</name>
    <dbReference type="NCBI Taxonomy" id="412755"/>
    <lineage>
        <taxon>unclassified sequences</taxon>
        <taxon>metagenomes</taxon>
        <taxon>ecological metagenomes</taxon>
    </lineage>
</organism>
<feature type="transmembrane region" description="Helical" evidence="5">
    <location>
        <begin position="20"/>
        <end position="39"/>
    </location>
</feature>
<feature type="non-terminal residue" evidence="7">
    <location>
        <position position="241"/>
    </location>
</feature>
<gene>
    <name evidence="7" type="ORF">S01H1_15930</name>
</gene>
<keyword evidence="2 5" id="KW-0812">Transmembrane</keyword>
<evidence type="ECO:0000256" key="5">
    <source>
        <dbReference type="SAM" id="Phobius"/>
    </source>
</evidence>
<sequence length="241" mass="27229">MKQLIEMFFFDVKMNFKSFMGAYMIIVPMVILIVIRTFLPSVQSSAGTFAIVTKGPNAVVNQELIESLDDFADIETYDSIKDMEQKLRDTGKAEGLYWDPAAQQYVSVMERSLKGDKIFSVASRYIRQLYYRKNYPDASRITEFLHGVPAELSDRTKTPPVATMGGSIFIAFMIIITAFIIGLGVVMDKEYGTDKALRVSPLSKTDYFIGKSIFPLFVMALYTIIALLMLGLMHVNILQVY</sequence>
<dbReference type="GO" id="GO:0016020">
    <property type="term" value="C:membrane"/>
    <property type="evidence" value="ECO:0007669"/>
    <property type="project" value="UniProtKB-SubCell"/>
</dbReference>